<dbReference type="EMBL" id="KQ252131">
    <property type="protein sequence ID" value="KNC70107.1"/>
    <property type="molecule type" value="Genomic_DNA"/>
</dbReference>
<dbReference type="AlphaFoldDB" id="A0A0L0F092"/>
<gene>
    <name evidence="1" type="ORF">SARC_17374</name>
</gene>
<organism evidence="1 2">
    <name type="scientific">Sphaeroforma arctica JP610</name>
    <dbReference type="NCBI Taxonomy" id="667725"/>
    <lineage>
        <taxon>Eukaryota</taxon>
        <taxon>Ichthyosporea</taxon>
        <taxon>Ichthyophonida</taxon>
        <taxon>Sphaeroforma</taxon>
    </lineage>
</organism>
<evidence type="ECO:0000313" key="1">
    <source>
        <dbReference type="EMBL" id="KNC70107.1"/>
    </source>
</evidence>
<evidence type="ECO:0000313" key="2">
    <source>
        <dbReference type="Proteomes" id="UP000054560"/>
    </source>
</evidence>
<feature type="non-terminal residue" evidence="1">
    <location>
        <position position="1"/>
    </location>
</feature>
<name>A0A0L0F092_9EUKA</name>
<protein>
    <submittedName>
        <fullName evidence="1">Uncharacterized protein</fullName>
    </submittedName>
</protein>
<proteinExistence type="predicted"/>
<dbReference type="GeneID" id="25917878"/>
<sequence>AIKALNTWIRLEKGETHDDMYQGLQHMAAFLSVLDNPTIAHKYTFQVRTYVMASTRTVTMV</sequence>
<reference evidence="1 2" key="1">
    <citation type="submission" date="2011-02" db="EMBL/GenBank/DDBJ databases">
        <title>The Genome Sequence of Sphaeroforma arctica JP610.</title>
        <authorList>
            <consortium name="The Broad Institute Genome Sequencing Platform"/>
            <person name="Russ C."/>
            <person name="Cuomo C."/>
            <person name="Young S.K."/>
            <person name="Zeng Q."/>
            <person name="Gargeya S."/>
            <person name="Alvarado L."/>
            <person name="Berlin A."/>
            <person name="Chapman S.B."/>
            <person name="Chen Z."/>
            <person name="Freedman E."/>
            <person name="Gellesch M."/>
            <person name="Goldberg J."/>
            <person name="Griggs A."/>
            <person name="Gujja S."/>
            <person name="Heilman E."/>
            <person name="Heiman D."/>
            <person name="Howarth C."/>
            <person name="Mehta T."/>
            <person name="Neiman D."/>
            <person name="Pearson M."/>
            <person name="Roberts A."/>
            <person name="Saif S."/>
            <person name="Shea T."/>
            <person name="Shenoy N."/>
            <person name="Sisk P."/>
            <person name="Stolte C."/>
            <person name="Sykes S."/>
            <person name="White J."/>
            <person name="Yandava C."/>
            <person name="Burger G."/>
            <person name="Gray M.W."/>
            <person name="Holland P.W.H."/>
            <person name="King N."/>
            <person name="Lang F.B.F."/>
            <person name="Roger A.J."/>
            <person name="Ruiz-Trillo I."/>
            <person name="Haas B."/>
            <person name="Nusbaum C."/>
            <person name="Birren B."/>
        </authorList>
    </citation>
    <scope>NUCLEOTIDE SEQUENCE [LARGE SCALE GENOMIC DNA]</scope>
    <source>
        <strain evidence="1 2">JP610</strain>
    </source>
</reference>
<accession>A0A0L0F092</accession>
<dbReference type="RefSeq" id="XP_014144009.1">
    <property type="nucleotide sequence ID" value="XM_014288534.1"/>
</dbReference>
<dbReference type="Proteomes" id="UP000054560">
    <property type="component" value="Unassembled WGS sequence"/>
</dbReference>
<keyword evidence="2" id="KW-1185">Reference proteome</keyword>